<reference evidence="2 3" key="1">
    <citation type="submission" date="2015-09" db="EMBL/GenBank/DDBJ databases">
        <authorList>
            <consortium name="Swine Surveillance"/>
        </authorList>
    </citation>
    <scope>NUCLEOTIDE SEQUENCE [LARGE SCALE GENOMIC DNA]</scope>
    <source>
        <strain evidence="2 3">CECT 7648</strain>
    </source>
</reference>
<feature type="chain" id="PRO_5006063234" evidence="1">
    <location>
        <begin position="20"/>
        <end position="205"/>
    </location>
</feature>
<name>A0A0P1GAM9_9RHOB</name>
<evidence type="ECO:0000313" key="2">
    <source>
        <dbReference type="EMBL" id="CUH78536.1"/>
    </source>
</evidence>
<sequence>MKIILASILALFATTTLPAAQEFGEKSITDTFNISDEVRLRLLCSAAKDEGLSDEVESVAQTITSALPGMAQTFLLKALDEAVIVSPGEGFCAVIASKGGAFLPASALTAGSIYSSAVKGGKISATETDSKACNLIDKTGICWEEVKAGNDELDGVVGCFEAKLDGNILSVAVAREDIADTVGLTGKLGQSAETCAERGLGLRAQ</sequence>
<dbReference type="Proteomes" id="UP000054935">
    <property type="component" value="Unassembled WGS sequence"/>
</dbReference>
<feature type="signal peptide" evidence="1">
    <location>
        <begin position="1"/>
        <end position="19"/>
    </location>
</feature>
<dbReference type="EMBL" id="CYSE01000003">
    <property type="protein sequence ID" value="CUH78536.1"/>
    <property type="molecule type" value="Genomic_DNA"/>
</dbReference>
<accession>A0A0P1GAM9</accession>
<evidence type="ECO:0000313" key="3">
    <source>
        <dbReference type="Proteomes" id="UP000054935"/>
    </source>
</evidence>
<organism evidence="2 3">
    <name type="scientific">Tropicibacter naphthalenivorans</name>
    <dbReference type="NCBI Taxonomy" id="441103"/>
    <lineage>
        <taxon>Bacteria</taxon>
        <taxon>Pseudomonadati</taxon>
        <taxon>Pseudomonadota</taxon>
        <taxon>Alphaproteobacteria</taxon>
        <taxon>Rhodobacterales</taxon>
        <taxon>Roseobacteraceae</taxon>
        <taxon>Tropicibacter</taxon>
    </lineage>
</organism>
<dbReference type="RefSeq" id="WP_058247525.1">
    <property type="nucleotide sequence ID" value="NZ_FWXX01000004.1"/>
</dbReference>
<evidence type="ECO:0000256" key="1">
    <source>
        <dbReference type="SAM" id="SignalP"/>
    </source>
</evidence>
<gene>
    <name evidence="2" type="ORF">TRN7648_02025</name>
</gene>
<keyword evidence="3" id="KW-1185">Reference proteome</keyword>
<dbReference type="AlphaFoldDB" id="A0A0P1GAM9"/>
<keyword evidence="1" id="KW-0732">Signal</keyword>
<proteinExistence type="predicted"/>
<dbReference type="OrthoDB" id="10016564at2"/>
<protein>
    <submittedName>
        <fullName evidence="2">Uncharacterized protein</fullName>
    </submittedName>
</protein>